<dbReference type="PATRIC" id="fig|69.6.peg.3956"/>
<reference evidence="1 2" key="1">
    <citation type="submission" date="2015-11" db="EMBL/GenBank/DDBJ databases">
        <title>Genome sequences of Lysobacter enzymogenes strain C3 and Lysobacter antibioticus ATCC 29479.</title>
        <authorList>
            <person name="Kobayashi D.Y."/>
        </authorList>
    </citation>
    <scope>NUCLEOTIDE SEQUENCE [LARGE SCALE GENOMIC DNA]</scope>
    <source>
        <strain evidence="1 2">C3</strain>
    </source>
</reference>
<name>A0A0S2DLU3_LYSEN</name>
<proteinExistence type="predicted"/>
<dbReference type="EMBL" id="CP013140">
    <property type="protein sequence ID" value="ALN59361.1"/>
    <property type="molecule type" value="Genomic_DNA"/>
</dbReference>
<protein>
    <submittedName>
        <fullName evidence="1">Uncharacterized protein</fullName>
    </submittedName>
</protein>
<evidence type="ECO:0000313" key="2">
    <source>
        <dbReference type="Proteomes" id="UP000061569"/>
    </source>
</evidence>
<dbReference type="Proteomes" id="UP000061569">
    <property type="component" value="Chromosome"/>
</dbReference>
<dbReference type="AlphaFoldDB" id="A0A0S2DLU3"/>
<dbReference type="KEGG" id="lez:GLE_4019"/>
<gene>
    <name evidence="1" type="ORF">GLE_4019</name>
</gene>
<organism evidence="1 2">
    <name type="scientific">Lysobacter enzymogenes</name>
    <dbReference type="NCBI Taxonomy" id="69"/>
    <lineage>
        <taxon>Bacteria</taxon>
        <taxon>Pseudomonadati</taxon>
        <taxon>Pseudomonadota</taxon>
        <taxon>Gammaproteobacteria</taxon>
        <taxon>Lysobacterales</taxon>
        <taxon>Lysobacteraceae</taxon>
        <taxon>Lysobacter</taxon>
    </lineage>
</organism>
<evidence type="ECO:0000313" key="1">
    <source>
        <dbReference type="EMBL" id="ALN59361.1"/>
    </source>
</evidence>
<accession>A0A0S2DLU3</accession>
<sequence>MAKMARNLNPKAWRSKWMIAPFRMTRYWILPGSFLLARLKNIARNTLISREAQRSRMFLQKHS</sequence>